<evidence type="ECO:0000313" key="2">
    <source>
        <dbReference type="EMBL" id="MBW4658735.1"/>
    </source>
</evidence>
<dbReference type="PANTHER" id="PTHR45947">
    <property type="entry name" value="SULFOQUINOVOSYL TRANSFERASE SQD2"/>
    <property type="match status" value="1"/>
</dbReference>
<reference evidence="2" key="2">
    <citation type="journal article" date="2022" name="Microbiol. Resour. Announc.">
        <title>Metagenome Sequencing to Explore Phylogenomics of Terrestrial Cyanobacteria.</title>
        <authorList>
            <person name="Ward R.D."/>
            <person name="Stajich J.E."/>
            <person name="Johansen J.R."/>
            <person name="Huntemann M."/>
            <person name="Clum A."/>
            <person name="Foster B."/>
            <person name="Foster B."/>
            <person name="Roux S."/>
            <person name="Palaniappan K."/>
            <person name="Varghese N."/>
            <person name="Mukherjee S."/>
            <person name="Reddy T.B.K."/>
            <person name="Daum C."/>
            <person name="Copeland A."/>
            <person name="Chen I.A."/>
            <person name="Ivanova N.N."/>
            <person name="Kyrpides N.C."/>
            <person name="Shapiro N."/>
            <person name="Eloe-Fadrosh E.A."/>
            <person name="Pietrasiak N."/>
        </authorList>
    </citation>
    <scope>NUCLEOTIDE SEQUENCE</scope>
    <source>
        <strain evidence="2">UHER 2000/2452</strain>
    </source>
</reference>
<dbReference type="GO" id="GO:0016757">
    <property type="term" value="F:glycosyltransferase activity"/>
    <property type="evidence" value="ECO:0007669"/>
    <property type="project" value="UniProtKB-KW"/>
</dbReference>
<proteinExistence type="predicted"/>
<name>A0A951QA89_9CYAN</name>
<keyword evidence="2" id="KW-0808">Transferase</keyword>
<dbReference type="InterPro" id="IPR001296">
    <property type="entry name" value="Glyco_trans_1"/>
</dbReference>
<organism evidence="2 3">
    <name type="scientific">Drouetiella hepatica Uher 2000/2452</name>
    <dbReference type="NCBI Taxonomy" id="904376"/>
    <lineage>
        <taxon>Bacteria</taxon>
        <taxon>Bacillati</taxon>
        <taxon>Cyanobacteriota</taxon>
        <taxon>Cyanophyceae</taxon>
        <taxon>Oculatellales</taxon>
        <taxon>Oculatellaceae</taxon>
        <taxon>Drouetiella</taxon>
    </lineage>
</organism>
<dbReference type="AlphaFoldDB" id="A0A951QA89"/>
<reference evidence="2" key="1">
    <citation type="submission" date="2021-05" db="EMBL/GenBank/DDBJ databases">
        <authorList>
            <person name="Pietrasiak N."/>
            <person name="Ward R."/>
            <person name="Stajich J.E."/>
            <person name="Kurbessoian T."/>
        </authorList>
    </citation>
    <scope>NUCLEOTIDE SEQUENCE</scope>
    <source>
        <strain evidence="2">UHER 2000/2452</strain>
    </source>
</reference>
<dbReference type="PANTHER" id="PTHR45947:SF3">
    <property type="entry name" value="SULFOQUINOVOSYL TRANSFERASE SQD2"/>
    <property type="match status" value="1"/>
</dbReference>
<gene>
    <name evidence="2" type="ORF">KME15_08675</name>
</gene>
<keyword evidence="2" id="KW-0328">Glycosyltransferase</keyword>
<dbReference type="Pfam" id="PF00534">
    <property type="entry name" value="Glycos_transf_1"/>
    <property type="match status" value="1"/>
</dbReference>
<evidence type="ECO:0000259" key="1">
    <source>
        <dbReference type="Pfam" id="PF00534"/>
    </source>
</evidence>
<dbReference type="SUPFAM" id="SSF53756">
    <property type="entry name" value="UDP-Glycosyltransferase/glycogen phosphorylase"/>
    <property type="match status" value="1"/>
</dbReference>
<protein>
    <submittedName>
        <fullName evidence="2">Glycosyltransferase</fullName>
        <ecNumber evidence="2">2.4.-.-</ecNumber>
    </submittedName>
</protein>
<evidence type="ECO:0000313" key="3">
    <source>
        <dbReference type="Proteomes" id="UP000757435"/>
    </source>
</evidence>
<dbReference type="Proteomes" id="UP000757435">
    <property type="component" value="Unassembled WGS sequence"/>
</dbReference>
<dbReference type="EC" id="2.4.-.-" evidence="2"/>
<comment type="caution">
    <text evidence="2">The sequence shown here is derived from an EMBL/GenBank/DDBJ whole genome shotgun (WGS) entry which is preliminary data.</text>
</comment>
<accession>A0A951QA89</accession>
<sequence>MDSFESGIRSNSIKTALIHEWLVTYAGSERVVEQILGLHPHADLFSLVEFLPSHLREFIQHKSVNTSFLQHLPFAQRHFRAYLPLMPLAIEQLDVSPYELILSSSHAVAKGVITRPDQLHLCYVHTPMRYAWDLQQQYLQGARLDRGVKSLLAQAILHYLRLWDLASANRVDHFAANSRYVAQRIWKTYRRSAQVIYPPVSVDRFYPKTQREDFYFTLARFVPYKRVDLIVEAFNRLGLPLVVMGDGADWSRIAAIAQPNIHLMRHQSEEVVVNYMQRCKAFVYAAAEDFGIAAVEAQAAGAPVIAYGRGGITETVISEKTGLFFPEQTVESLMASVRLFESGAYSFSADLLRQNAEKFAPERFRDQFSGFVETKWTKFQQRNGRHGIQ</sequence>
<feature type="domain" description="Glycosyl transferase family 1" evidence="1">
    <location>
        <begin position="208"/>
        <end position="344"/>
    </location>
</feature>
<dbReference type="InterPro" id="IPR050194">
    <property type="entry name" value="Glycosyltransferase_grp1"/>
</dbReference>
<dbReference type="EMBL" id="JAHHHD010000007">
    <property type="protein sequence ID" value="MBW4658735.1"/>
    <property type="molecule type" value="Genomic_DNA"/>
</dbReference>
<dbReference type="Gene3D" id="3.40.50.2000">
    <property type="entry name" value="Glycogen Phosphorylase B"/>
    <property type="match status" value="2"/>
</dbReference>